<evidence type="ECO:0000313" key="2">
    <source>
        <dbReference type="EMBL" id="MBM9467014.1"/>
    </source>
</evidence>
<sequence>MLSFVVAVLAGTAGVLSLLGRQSTALVGVSISVTTVPAAGWVAVGTMLDEWDQVRGSLLQLVINLGGIVTAATGTLLVRDAANRRILRRRRRQTAAD</sequence>
<keyword evidence="1" id="KW-1133">Transmembrane helix</keyword>
<dbReference type="AlphaFoldDB" id="A0A938YBY0"/>
<dbReference type="EMBL" id="JAERWK010000008">
    <property type="protein sequence ID" value="MBM9467014.1"/>
    <property type="molecule type" value="Genomic_DNA"/>
</dbReference>
<dbReference type="PANTHER" id="PTHR20992">
    <property type="entry name" value="AT15442P-RELATED"/>
    <property type="match status" value="1"/>
</dbReference>
<keyword evidence="1" id="KW-0472">Membrane</keyword>
<keyword evidence="1" id="KW-0812">Transmembrane</keyword>
<dbReference type="Proteomes" id="UP000663792">
    <property type="component" value="Unassembled WGS sequence"/>
</dbReference>
<dbReference type="Pfam" id="PF04087">
    <property type="entry name" value="DUF389"/>
    <property type="match status" value="1"/>
</dbReference>
<evidence type="ECO:0000256" key="1">
    <source>
        <dbReference type="SAM" id="Phobius"/>
    </source>
</evidence>
<reference evidence="2" key="1">
    <citation type="submission" date="2021-01" db="EMBL/GenBank/DDBJ databases">
        <title>YIM 132084 draft genome.</title>
        <authorList>
            <person name="An D."/>
        </authorList>
    </citation>
    <scope>NUCLEOTIDE SEQUENCE</scope>
    <source>
        <strain evidence="2">YIM 132084</strain>
    </source>
</reference>
<gene>
    <name evidence="2" type="ORF">JL106_06915</name>
</gene>
<name>A0A938YBY0_9ACTN</name>
<dbReference type="PANTHER" id="PTHR20992:SF9">
    <property type="entry name" value="AT15442P-RELATED"/>
    <property type="match status" value="1"/>
</dbReference>
<accession>A0A938YBY0</accession>
<proteinExistence type="predicted"/>
<keyword evidence="3" id="KW-1185">Reference proteome</keyword>
<dbReference type="InterPro" id="IPR005240">
    <property type="entry name" value="DUF389"/>
</dbReference>
<protein>
    <submittedName>
        <fullName evidence="2">DUF389 domain-containing protein</fullName>
    </submittedName>
</protein>
<dbReference type="RefSeq" id="WP_205259943.1">
    <property type="nucleotide sequence ID" value="NZ_JAERWK010000008.1"/>
</dbReference>
<comment type="caution">
    <text evidence="2">The sequence shown here is derived from an EMBL/GenBank/DDBJ whole genome shotgun (WGS) entry which is preliminary data.</text>
</comment>
<evidence type="ECO:0000313" key="3">
    <source>
        <dbReference type="Proteomes" id="UP000663792"/>
    </source>
</evidence>
<feature type="transmembrane region" description="Helical" evidence="1">
    <location>
        <begin position="62"/>
        <end position="82"/>
    </location>
</feature>
<organism evidence="2 3">
    <name type="scientific">Nakamurella leprariae</name>
    <dbReference type="NCBI Taxonomy" id="2803911"/>
    <lineage>
        <taxon>Bacteria</taxon>
        <taxon>Bacillati</taxon>
        <taxon>Actinomycetota</taxon>
        <taxon>Actinomycetes</taxon>
        <taxon>Nakamurellales</taxon>
        <taxon>Nakamurellaceae</taxon>
        <taxon>Nakamurella</taxon>
    </lineage>
</organism>